<dbReference type="OrthoDB" id="5782056at2"/>
<name>A0A401FQI3_9BACT</name>
<dbReference type="Proteomes" id="UP000288096">
    <property type="component" value="Unassembled WGS sequence"/>
</dbReference>
<reference evidence="3" key="1">
    <citation type="submission" date="2017-11" db="EMBL/GenBank/DDBJ databases">
        <authorList>
            <person name="Watanabe M."/>
            <person name="Kojima H."/>
        </authorList>
    </citation>
    <scope>NUCLEOTIDE SEQUENCE [LARGE SCALE GENOMIC DNA]</scope>
    <source>
        <strain evidence="3">Tokyo 01</strain>
    </source>
</reference>
<dbReference type="Gene3D" id="3.30.65.10">
    <property type="entry name" value="Bacterial Topoisomerase I, domain 1"/>
    <property type="match status" value="1"/>
</dbReference>
<dbReference type="PROSITE" id="PS50965">
    <property type="entry name" value="NERD"/>
    <property type="match status" value="1"/>
</dbReference>
<dbReference type="GO" id="GO:0006265">
    <property type="term" value="P:DNA topological change"/>
    <property type="evidence" value="ECO:0007669"/>
    <property type="project" value="InterPro"/>
</dbReference>
<evidence type="ECO:0000259" key="1">
    <source>
        <dbReference type="PROSITE" id="PS50965"/>
    </source>
</evidence>
<dbReference type="Pfam" id="PF01396">
    <property type="entry name" value="Zn_ribbon_Top1"/>
    <property type="match status" value="1"/>
</dbReference>
<reference evidence="3" key="2">
    <citation type="submission" date="2019-01" db="EMBL/GenBank/DDBJ databases">
        <title>Genome sequence of Desulfonema ishimotonii strain Tokyo 01.</title>
        <authorList>
            <person name="Fukui M."/>
        </authorList>
    </citation>
    <scope>NUCLEOTIDE SEQUENCE [LARGE SCALE GENOMIC DNA]</scope>
    <source>
        <strain evidence="3">Tokyo 01</strain>
    </source>
</reference>
<evidence type="ECO:0000313" key="3">
    <source>
        <dbReference type="Proteomes" id="UP000288096"/>
    </source>
</evidence>
<dbReference type="GO" id="GO:0003916">
    <property type="term" value="F:DNA topoisomerase activity"/>
    <property type="evidence" value="ECO:0007669"/>
    <property type="project" value="InterPro"/>
</dbReference>
<gene>
    <name evidence="2" type="ORF">DENIS_0163</name>
</gene>
<sequence>MLSSFKGWIGEKKVQFGIWFKLDKKTYKRFHNLVVDAQNGTTQIDHIVLSRFGIFVIETKNYNGWIYGNEKQKTWTQVFYRKKYKFQNPLHQNYRHTKALSSLLKINHRLIHSIVFFTGNAKLKTEMPSNVISAGLSKYIKTFDQITFSDSDLSALEQSLNKLKSISVSNKEHVRNLKKRYSDNKICPKCGSALVQRVAKSGPFAGNEFLGCSGYPKCKYIRNNGKS</sequence>
<dbReference type="GO" id="GO:0003677">
    <property type="term" value="F:DNA binding"/>
    <property type="evidence" value="ECO:0007669"/>
    <property type="project" value="InterPro"/>
</dbReference>
<dbReference type="AlphaFoldDB" id="A0A401FQI3"/>
<comment type="caution">
    <text evidence="2">The sequence shown here is derived from an EMBL/GenBank/DDBJ whole genome shotgun (WGS) entry which is preliminary data.</text>
</comment>
<dbReference type="RefSeq" id="WP_124326755.1">
    <property type="nucleotide sequence ID" value="NZ_BEXT01000001.1"/>
</dbReference>
<organism evidence="2 3">
    <name type="scientific">Desulfonema ishimotonii</name>
    <dbReference type="NCBI Taxonomy" id="45657"/>
    <lineage>
        <taxon>Bacteria</taxon>
        <taxon>Pseudomonadati</taxon>
        <taxon>Thermodesulfobacteriota</taxon>
        <taxon>Desulfobacteria</taxon>
        <taxon>Desulfobacterales</taxon>
        <taxon>Desulfococcaceae</taxon>
        <taxon>Desulfonema</taxon>
    </lineage>
</organism>
<accession>A0A401FQI3</accession>
<keyword evidence="3" id="KW-1185">Reference proteome</keyword>
<dbReference type="InterPro" id="IPR013498">
    <property type="entry name" value="Topo_IA_Znf"/>
</dbReference>
<evidence type="ECO:0000313" key="2">
    <source>
        <dbReference type="EMBL" id="GBC59227.1"/>
    </source>
</evidence>
<dbReference type="GO" id="GO:0005694">
    <property type="term" value="C:chromosome"/>
    <property type="evidence" value="ECO:0007669"/>
    <property type="project" value="InterPro"/>
</dbReference>
<protein>
    <recommendedName>
        <fullName evidence="1">NERD domain-containing protein</fullName>
    </recommendedName>
</protein>
<dbReference type="EMBL" id="BEXT01000001">
    <property type="protein sequence ID" value="GBC59227.1"/>
    <property type="molecule type" value="Genomic_DNA"/>
</dbReference>
<feature type="domain" description="NERD" evidence="1">
    <location>
        <begin position="6"/>
        <end position="123"/>
    </location>
</feature>
<dbReference type="InterPro" id="IPR011528">
    <property type="entry name" value="NERD"/>
</dbReference>
<proteinExistence type="predicted"/>
<dbReference type="Pfam" id="PF08378">
    <property type="entry name" value="NERD"/>
    <property type="match status" value="1"/>
</dbReference>
<dbReference type="SUPFAM" id="SSF57783">
    <property type="entry name" value="Zinc beta-ribbon"/>
    <property type="match status" value="1"/>
</dbReference>